<name>A0AA38JK13_9AGAR</name>
<keyword evidence="2" id="KW-1185">Reference proteome</keyword>
<feature type="non-terminal residue" evidence="1">
    <location>
        <position position="76"/>
    </location>
</feature>
<dbReference type="AlphaFoldDB" id="A0AA38JK13"/>
<dbReference type="Proteomes" id="UP001176059">
    <property type="component" value="Unassembled WGS sequence"/>
</dbReference>
<dbReference type="EMBL" id="JANVFO010000038">
    <property type="protein sequence ID" value="KAJ3729083.1"/>
    <property type="molecule type" value="Genomic_DNA"/>
</dbReference>
<dbReference type="Gene3D" id="3.40.50.1220">
    <property type="entry name" value="TPP-binding domain"/>
    <property type="match status" value="1"/>
</dbReference>
<evidence type="ECO:0000313" key="2">
    <source>
        <dbReference type="Proteomes" id="UP001176059"/>
    </source>
</evidence>
<organism evidence="1 2">
    <name type="scientific">Lentinula guzmanii</name>
    <dbReference type="NCBI Taxonomy" id="2804957"/>
    <lineage>
        <taxon>Eukaryota</taxon>
        <taxon>Fungi</taxon>
        <taxon>Dikarya</taxon>
        <taxon>Basidiomycota</taxon>
        <taxon>Agaricomycotina</taxon>
        <taxon>Agaricomycetes</taxon>
        <taxon>Agaricomycetidae</taxon>
        <taxon>Agaricales</taxon>
        <taxon>Marasmiineae</taxon>
        <taxon>Omphalotaceae</taxon>
        <taxon>Lentinula</taxon>
    </lineage>
</organism>
<proteinExistence type="predicted"/>
<comment type="caution">
    <text evidence="1">The sequence shown here is derived from an EMBL/GenBank/DDBJ whole genome shotgun (WGS) entry which is preliminary data.</text>
</comment>
<gene>
    <name evidence="1" type="ORF">DFJ43DRAFT_1001118</name>
</gene>
<accession>A0AA38JK13</accession>
<evidence type="ECO:0008006" key="3">
    <source>
        <dbReference type="Google" id="ProtNLM"/>
    </source>
</evidence>
<reference evidence="1" key="2">
    <citation type="journal article" date="2023" name="Proc. Natl. Acad. Sci. U.S.A.">
        <title>A global phylogenomic analysis of the shiitake genus Lentinula.</title>
        <authorList>
            <person name="Sierra-Patev S."/>
            <person name="Min B."/>
            <person name="Naranjo-Ortiz M."/>
            <person name="Looney B."/>
            <person name="Konkel Z."/>
            <person name="Slot J.C."/>
            <person name="Sakamoto Y."/>
            <person name="Steenwyk J.L."/>
            <person name="Rokas A."/>
            <person name="Carro J."/>
            <person name="Camarero S."/>
            <person name="Ferreira P."/>
            <person name="Molpeceres G."/>
            <person name="Ruiz-Duenas F.J."/>
            <person name="Serrano A."/>
            <person name="Henrissat B."/>
            <person name="Drula E."/>
            <person name="Hughes K.W."/>
            <person name="Mata J.L."/>
            <person name="Ishikawa N.K."/>
            <person name="Vargas-Isla R."/>
            <person name="Ushijima S."/>
            <person name="Smith C.A."/>
            <person name="Donoghue J."/>
            <person name="Ahrendt S."/>
            <person name="Andreopoulos W."/>
            <person name="He G."/>
            <person name="LaButti K."/>
            <person name="Lipzen A."/>
            <person name="Ng V."/>
            <person name="Riley R."/>
            <person name="Sandor L."/>
            <person name="Barry K."/>
            <person name="Martinez A.T."/>
            <person name="Xiao Y."/>
            <person name="Gibbons J.G."/>
            <person name="Terashima K."/>
            <person name="Grigoriev I.V."/>
            <person name="Hibbett D."/>
        </authorList>
    </citation>
    <scope>NUCLEOTIDE SEQUENCE</scope>
    <source>
        <strain evidence="1">ET3784</strain>
    </source>
</reference>
<evidence type="ECO:0000313" key="1">
    <source>
        <dbReference type="EMBL" id="KAJ3729083.1"/>
    </source>
</evidence>
<protein>
    <recommendedName>
        <fullName evidence="3">Deacetylase sirtuin-type domain-containing protein</fullName>
    </recommendedName>
</protein>
<reference evidence="1" key="1">
    <citation type="submission" date="2022-08" db="EMBL/GenBank/DDBJ databases">
        <authorList>
            <consortium name="DOE Joint Genome Institute"/>
            <person name="Min B."/>
            <person name="Sierra-Patev S."/>
            <person name="Naranjo-Ortiz M."/>
            <person name="Looney B."/>
            <person name="Konkel Z."/>
            <person name="Slot J.C."/>
            <person name="Sakamoto Y."/>
            <person name="Steenwyk J.L."/>
            <person name="Rokas A."/>
            <person name="Carro J."/>
            <person name="Camarero S."/>
            <person name="Ferreira P."/>
            <person name="Molpeceres G."/>
            <person name="Ruiz-duenas F.J."/>
            <person name="Serrano A."/>
            <person name="Henrissat B."/>
            <person name="Drula E."/>
            <person name="Hughes K.W."/>
            <person name="Mata J.L."/>
            <person name="Ishikawa N.K."/>
            <person name="Vargas-Isla R."/>
            <person name="Ushijima S."/>
            <person name="Smith C.A."/>
            <person name="Ahrendt S."/>
            <person name="Andreopoulos W."/>
            <person name="He G."/>
            <person name="LaButti K."/>
            <person name="Lipzen A."/>
            <person name="Ng V."/>
            <person name="Riley R."/>
            <person name="Sandor L."/>
            <person name="Barry K."/>
            <person name="Martinez A.T."/>
            <person name="Xiao Y."/>
            <person name="Gibbons J.G."/>
            <person name="Terashima K."/>
            <person name="Hibbett D.S."/>
            <person name="Grigoriev I.V."/>
        </authorList>
    </citation>
    <scope>NUCLEOTIDE SEQUENCE</scope>
    <source>
        <strain evidence="1">ET3784</strain>
    </source>
</reference>
<sequence>IESLVVKADVCMVVGTASTVSSIIPAAGITNLLGNVAVFNPHRSEGDESADFLFLGLEDLLPKALMMVDMVQIEYA</sequence>